<keyword evidence="1" id="KW-0472">Membrane</keyword>
<comment type="caution">
    <text evidence="3">The sequence shown here is derived from an EMBL/GenBank/DDBJ whole genome shotgun (WGS) entry which is preliminary data.</text>
</comment>
<feature type="transmembrane region" description="Helical" evidence="1">
    <location>
        <begin position="87"/>
        <end position="110"/>
    </location>
</feature>
<organism evidence="3 4">
    <name type="scientific">Methanohalophilus euhalobius</name>
    <dbReference type="NCBI Taxonomy" id="51203"/>
    <lineage>
        <taxon>Archaea</taxon>
        <taxon>Methanobacteriati</taxon>
        <taxon>Methanobacteriota</taxon>
        <taxon>Stenosarchaea group</taxon>
        <taxon>Methanomicrobia</taxon>
        <taxon>Methanosarcinales</taxon>
        <taxon>Methanosarcinaceae</taxon>
        <taxon>Methanohalophilus</taxon>
    </lineage>
</organism>
<dbReference type="Proteomes" id="UP000273978">
    <property type="component" value="Unassembled WGS sequence"/>
</dbReference>
<keyword evidence="1" id="KW-1133">Transmembrane helix</keyword>
<proteinExistence type="predicted"/>
<dbReference type="Pfam" id="PF01757">
    <property type="entry name" value="Acyl_transf_3"/>
    <property type="match status" value="1"/>
</dbReference>
<dbReference type="InterPro" id="IPR002656">
    <property type="entry name" value="Acyl_transf_3_dom"/>
</dbReference>
<accession>A0A3M9L1T8</accession>
<name>A0A3M9L1T8_9EURY</name>
<evidence type="ECO:0000313" key="3">
    <source>
        <dbReference type="EMBL" id="RNI07241.1"/>
    </source>
</evidence>
<evidence type="ECO:0000259" key="2">
    <source>
        <dbReference type="Pfam" id="PF01757"/>
    </source>
</evidence>
<dbReference type="RefSeq" id="WP_105461022.1">
    <property type="nucleotide sequence ID" value="NZ_PVBU01000017.1"/>
</dbReference>
<evidence type="ECO:0000313" key="4">
    <source>
        <dbReference type="Proteomes" id="UP000273978"/>
    </source>
</evidence>
<reference evidence="3 4" key="1">
    <citation type="submission" date="2018-10" db="EMBL/GenBank/DDBJ databases">
        <title>Cultivation of a novel Methanohalophilus strain from Kebrit Deep of the Red Sea and a genomic comparison of members of the genus Methanohalophilus.</title>
        <authorList>
            <person name="Guan Y."/>
            <person name="Ngugi D.K."/>
            <person name="Stingl U."/>
        </authorList>
    </citation>
    <scope>NUCLEOTIDE SEQUENCE [LARGE SCALE GENOMIC DNA]</scope>
    <source>
        <strain evidence="3 4">DSM 10369</strain>
    </source>
</reference>
<dbReference type="EMBL" id="RJJF01000021">
    <property type="protein sequence ID" value="RNI07241.1"/>
    <property type="molecule type" value="Genomic_DNA"/>
</dbReference>
<evidence type="ECO:0000256" key="1">
    <source>
        <dbReference type="SAM" id="Phobius"/>
    </source>
</evidence>
<feature type="domain" description="Acyltransferase 3" evidence="2">
    <location>
        <begin position="12"/>
        <end position="109"/>
    </location>
</feature>
<protein>
    <recommendedName>
        <fullName evidence="2">Acyltransferase 3 domain-containing protein</fullName>
    </recommendedName>
</protein>
<sequence>MTITQGHVHLDQIDILKGFAIISVILLHTWPRELLLITGAPFHIWQAVPIFIIIAGYVGALSYKRHQNSTLLQLYSIRLLSRRIKRIIVPFIVVFTIQIIYIYIYIYIYIS</sequence>
<feature type="transmembrane region" description="Helical" evidence="1">
    <location>
        <begin position="42"/>
        <end position="63"/>
    </location>
</feature>
<gene>
    <name evidence="3" type="ORF">EDD83_10020</name>
</gene>
<dbReference type="GO" id="GO:0016747">
    <property type="term" value="F:acyltransferase activity, transferring groups other than amino-acyl groups"/>
    <property type="evidence" value="ECO:0007669"/>
    <property type="project" value="InterPro"/>
</dbReference>
<dbReference type="AlphaFoldDB" id="A0A3M9L1T8"/>
<keyword evidence="1" id="KW-0812">Transmembrane</keyword>
<feature type="transmembrane region" description="Helical" evidence="1">
    <location>
        <begin position="12"/>
        <end position="30"/>
    </location>
</feature>